<dbReference type="EMBL" id="KT206225">
    <property type="protein sequence ID" value="ALA48150.1"/>
    <property type="molecule type" value="Genomic_DNA"/>
</dbReference>
<keyword evidence="2" id="KW-1185">Reference proteome</keyword>
<dbReference type="Proteomes" id="UP000203948">
    <property type="component" value="Segment"/>
</dbReference>
<dbReference type="KEGG" id="vg:26517084"/>
<accession>A0A0N9BDQ8</accession>
<evidence type="ECO:0000313" key="1">
    <source>
        <dbReference type="EMBL" id="ALA48150.1"/>
    </source>
</evidence>
<evidence type="ECO:0000313" key="2">
    <source>
        <dbReference type="Proteomes" id="UP000203948"/>
    </source>
</evidence>
<dbReference type="InterPro" id="IPR056973">
    <property type="entry name" value="Phage_L5_Gp47"/>
</dbReference>
<name>A0A0N9BDQ8_9CAUD</name>
<dbReference type="RefSeq" id="YP_009188031.1">
    <property type="nucleotide sequence ID" value="NC_028662.1"/>
</dbReference>
<organism evidence="1 2">
    <name type="scientific">Mycobacterium phage Phlei</name>
    <dbReference type="NCBI Taxonomy" id="1690684"/>
    <lineage>
        <taxon>Viruses</taxon>
        <taxon>Duplodnaviria</taxon>
        <taxon>Heunggongvirae</taxon>
        <taxon>Uroviricota</taxon>
        <taxon>Caudoviricetes</taxon>
        <taxon>Phleivirus</taxon>
        <taxon>Phleivirus Phlei</taxon>
    </lineage>
</organism>
<dbReference type="GeneID" id="26517084"/>
<reference evidence="1 2" key="1">
    <citation type="journal article" date="2016" name="Arch. Virol.">
        <title>Genome sequence of a cluster A13 mycobacteriophage detected in Mycobacterium phlei over a half century ago.</title>
        <authorList>
            <person name="Marton S."/>
            <person name="Feher E."/>
            <person name="Horvath B."/>
            <person name="Haber K."/>
            <person name="Somogyi P."/>
            <person name="Minarovits J."/>
            <person name="Banyai K."/>
        </authorList>
    </citation>
    <scope>NUCLEOTIDE SEQUENCE [LARGE SCALE GENOMIC DNA]</scope>
</reference>
<protein>
    <submittedName>
        <fullName evidence="1">Uncharacterized protein</fullName>
    </submittedName>
</protein>
<dbReference type="Pfam" id="PF23887">
    <property type="entry name" value="Phage_Gene47"/>
    <property type="match status" value="1"/>
</dbReference>
<sequence length="68" mass="7871">MPERIVTVRTDDSSYIFFGEPLLDPSEGVLAIAFSDGTSRVFNWDKVIEFYHMTAEATEKFLEDYSRE</sequence>
<dbReference type="OrthoDB" id="24188at10239"/>
<proteinExistence type="predicted"/>